<name>A0A6L9MCS1_9HYPH</name>
<keyword evidence="2" id="KW-1185">Reference proteome</keyword>
<proteinExistence type="predicted"/>
<evidence type="ECO:0008006" key="3">
    <source>
        <dbReference type="Google" id="ProtNLM"/>
    </source>
</evidence>
<protein>
    <recommendedName>
        <fullName evidence="3">ATP-binding protein</fullName>
    </recommendedName>
</protein>
<accession>A0A6L9MCS1</accession>
<reference evidence="1 2" key="1">
    <citation type="submission" date="2020-01" db="EMBL/GenBank/DDBJ databases">
        <title>Genomes of bacteria type strains.</title>
        <authorList>
            <person name="Chen J."/>
            <person name="Zhu S."/>
            <person name="Chen J."/>
        </authorList>
    </citation>
    <scope>NUCLEOTIDE SEQUENCE [LARGE SCALE GENOMIC DNA]</scope>
    <source>
        <strain evidence="1 2">KCTC 52919</strain>
    </source>
</reference>
<dbReference type="PANTHER" id="PTHR34301">
    <property type="entry name" value="DNA-BINDING PROTEIN-RELATED"/>
    <property type="match status" value="1"/>
</dbReference>
<dbReference type="SUPFAM" id="SSF52540">
    <property type="entry name" value="P-loop containing nucleoside triphosphate hydrolases"/>
    <property type="match status" value="1"/>
</dbReference>
<dbReference type="AlphaFoldDB" id="A0A6L9MCS1"/>
<dbReference type="Gene3D" id="3.40.50.300">
    <property type="entry name" value="P-loop containing nucleotide triphosphate hydrolases"/>
    <property type="match status" value="1"/>
</dbReference>
<evidence type="ECO:0000313" key="1">
    <source>
        <dbReference type="EMBL" id="NDV85615.1"/>
    </source>
</evidence>
<comment type="caution">
    <text evidence="1">The sequence shown here is derived from an EMBL/GenBank/DDBJ whole genome shotgun (WGS) entry which is preliminary data.</text>
</comment>
<dbReference type="PANTHER" id="PTHR34301:SF8">
    <property type="entry name" value="ATPASE DOMAIN-CONTAINING PROTEIN"/>
    <property type="match status" value="1"/>
</dbReference>
<dbReference type="EMBL" id="JAAAMJ010000001">
    <property type="protein sequence ID" value="NDV85615.1"/>
    <property type="molecule type" value="Genomic_DNA"/>
</dbReference>
<dbReference type="Proteomes" id="UP000476332">
    <property type="component" value="Unassembled WGS sequence"/>
</dbReference>
<organism evidence="1 2">
    <name type="scientific">Aurantimonas aggregata</name>
    <dbReference type="NCBI Taxonomy" id="2047720"/>
    <lineage>
        <taxon>Bacteria</taxon>
        <taxon>Pseudomonadati</taxon>
        <taxon>Pseudomonadota</taxon>
        <taxon>Alphaproteobacteria</taxon>
        <taxon>Hyphomicrobiales</taxon>
        <taxon>Aurantimonadaceae</taxon>
        <taxon>Aurantimonas</taxon>
    </lineage>
</organism>
<dbReference type="RefSeq" id="WP_163042327.1">
    <property type="nucleotide sequence ID" value="NZ_JAAAMJ010000001.1"/>
</dbReference>
<gene>
    <name evidence="1" type="ORF">GTW51_02765</name>
</gene>
<dbReference type="InterPro" id="IPR027417">
    <property type="entry name" value="P-loop_NTPase"/>
</dbReference>
<evidence type="ECO:0000313" key="2">
    <source>
        <dbReference type="Proteomes" id="UP000476332"/>
    </source>
</evidence>
<sequence>MATHAGVNKHFRYDPFTLSERQVISRFAEHFYVTRNLDPVKVGNSIYRAFLMRPAETFSVVLNVEREFIVLFADYETFEARTLSAYDRVAEEFHDARIDNSIRFLVSADRNIETSIRHYLSQDPEYPIIVPFHYDDFRHSRNDFIIQRIRSNYVVRDIFGYQSPLRHEYFYFGRDNLINHVIDLHKSGQNSSLFGLRKSGKTSTIYAITRRAKVFGHKSITIDCQDPSVHARGYAELLSHIINEIRVSLGLKSKKVELTGEAFEISDQFKASMDSLLSEARSDILLIFDEIECISPNTASSPHWNEGYDTLYFWQILRSYFQNTRKYKLTFCFVGTNPTLFESPRIDGADNPVYLFAPKTFITPLSESDVFDMIKKLGFFMGMDFSSSILSKICGEYGGHPFFTRQLCSKIHHELGAGRPQQVGRKELESAVSKNRHPMKSYISDILLSLQRFYPLEFDMLSYLSQGKVENFEGLSTEYPELLEHLIGYGFIKKEGSSYELSFSSISDAFKGDNNPNVFNEQDASIEISKGRNRIERSIRQYLFYETNRMSREEWQELCQLSFPRTWEKNKTLTPRAVFSQGGSPLYFIDLLKTLQYLGNFATDAFGEGDIAGAMHVVNRHRVDAHATAIAEVDFTEWQAEMNVLDSVFEAPV</sequence>